<protein>
    <recommendedName>
        <fullName evidence="4">3-methyl-2-oxobutanoate hydroxymethyltransferase</fullName>
    </recommendedName>
</protein>
<evidence type="ECO:0000313" key="2">
    <source>
        <dbReference type="EMBL" id="OCK43804.1"/>
    </source>
</evidence>
<feature type="chain" id="PRO_5008640023" description="3-methyl-2-oxobutanoate hydroxymethyltransferase" evidence="1">
    <location>
        <begin position="20"/>
        <end position="157"/>
    </location>
</feature>
<keyword evidence="1" id="KW-0732">Signal</keyword>
<evidence type="ECO:0000256" key="1">
    <source>
        <dbReference type="SAM" id="SignalP"/>
    </source>
</evidence>
<dbReference type="Gene3D" id="3.10.450.50">
    <property type="match status" value="1"/>
</dbReference>
<proteinExistence type="predicted"/>
<sequence>MPKIITILILFVFSSVVNAQKSTAEIAIKKTIETFFDGLHKGDSTVVSKTLHTTVKIQTTFTNKDGVKTLITDDKNKLLTGIANKKPEHIYFEKLLSWTINIDGNLASAWTPYEFYFNNKFSHCGANSFQLFNNNGKWEIIYLIDMRRKNNCKNLKI</sequence>
<dbReference type="SUPFAM" id="SSF54427">
    <property type="entry name" value="NTF2-like"/>
    <property type="match status" value="1"/>
</dbReference>
<dbReference type="STRING" id="447689.BA195_03640"/>
<gene>
    <name evidence="2" type="ORF">BA195_03640</name>
</gene>
<dbReference type="InterPro" id="IPR032710">
    <property type="entry name" value="NTF2-like_dom_sf"/>
</dbReference>
<dbReference type="Pfam" id="PF12893">
    <property type="entry name" value="Lumazine_bd_2"/>
    <property type="match status" value="1"/>
</dbReference>
<name>A0A1B9Y1Y4_9FLAO</name>
<dbReference type="EMBL" id="MAKX01000001">
    <property type="protein sequence ID" value="OCK43804.1"/>
    <property type="molecule type" value="Genomic_DNA"/>
</dbReference>
<comment type="caution">
    <text evidence="2">The sequence shown here is derived from an EMBL/GenBank/DDBJ whole genome shotgun (WGS) entry which is preliminary data.</text>
</comment>
<keyword evidence="3" id="KW-1185">Reference proteome</keyword>
<dbReference type="AlphaFoldDB" id="A0A1B9Y1Y4"/>
<dbReference type="RefSeq" id="WP_068702540.1">
    <property type="nucleotide sequence ID" value="NZ_MAKX01000001.1"/>
</dbReference>
<feature type="signal peptide" evidence="1">
    <location>
        <begin position="1"/>
        <end position="19"/>
    </location>
</feature>
<accession>A0A1B9Y1Y4</accession>
<evidence type="ECO:0000313" key="3">
    <source>
        <dbReference type="Proteomes" id="UP000093186"/>
    </source>
</evidence>
<evidence type="ECO:0008006" key="4">
    <source>
        <dbReference type="Google" id="ProtNLM"/>
    </source>
</evidence>
<dbReference type="InterPro" id="IPR039437">
    <property type="entry name" value="FrzH/put_lumazine-bd"/>
</dbReference>
<reference evidence="2 3" key="1">
    <citation type="submission" date="2016-06" db="EMBL/GenBank/DDBJ databases">
        <title>Draft Genome Sequence of Tenacibaculum soleae UCD-KL19.</title>
        <authorList>
            <person name="Eisen J.A."/>
            <person name="Coil D.A."/>
            <person name="Lujan K.M."/>
        </authorList>
    </citation>
    <scope>NUCLEOTIDE SEQUENCE [LARGE SCALE GENOMIC DNA]</scope>
    <source>
        <strain evidence="2 3">UCD-KL19</strain>
    </source>
</reference>
<dbReference type="Proteomes" id="UP000093186">
    <property type="component" value="Unassembled WGS sequence"/>
</dbReference>
<organism evidence="2 3">
    <name type="scientific">Tenacibaculum soleae</name>
    <dbReference type="NCBI Taxonomy" id="447689"/>
    <lineage>
        <taxon>Bacteria</taxon>
        <taxon>Pseudomonadati</taxon>
        <taxon>Bacteroidota</taxon>
        <taxon>Flavobacteriia</taxon>
        <taxon>Flavobacteriales</taxon>
        <taxon>Flavobacteriaceae</taxon>
        <taxon>Tenacibaculum</taxon>
    </lineage>
</organism>